<dbReference type="InterPro" id="IPR013170">
    <property type="entry name" value="mRNA_splic_Cwf21_dom"/>
</dbReference>
<dbReference type="PANTHER" id="PTHR36562:SF5">
    <property type="entry name" value="SERINE_ARGININE REPETITIVE MATRIX 2"/>
    <property type="match status" value="1"/>
</dbReference>
<feature type="compositionally biased region" description="Basic residues" evidence="7">
    <location>
        <begin position="260"/>
        <end position="270"/>
    </location>
</feature>
<dbReference type="SMART" id="SM01115">
    <property type="entry name" value="cwf21"/>
    <property type="match status" value="1"/>
</dbReference>
<dbReference type="AlphaFoldDB" id="A0A484L511"/>
<evidence type="ECO:0000256" key="3">
    <source>
        <dbReference type="ARBA" id="ARBA00022664"/>
    </source>
</evidence>
<dbReference type="GO" id="GO:0006397">
    <property type="term" value="P:mRNA processing"/>
    <property type="evidence" value="ECO:0007669"/>
    <property type="project" value="UniProtKB-KW"/>
</dbReference>
<feature type="region of interest" description="Disordered" evidence="7">
    <location>
        <begin position="149"/>
        <end position="663"/>
    </location>
</feature>
<evidence type="ECO:0000256" key="4">
    <source>
        <dbReference type="ARBA" id="ARBA00022728"/>
    </source>
</evidence>
<feature type="compositionally biased region" description="Basic residues" evidence="7">
    <location>
        <begin position="286"/>
        <end position="299"/>
    </location>
</feature>
<reference evidence="9 10" key="1">
    <citation type="submission" date="2018-04" db="EMBL/GenBank/DDBJ databases">
        <authorList>
            <person name="Vogel A."/>
        </authorList>
    </citation>
    <scope>NUCLEOTIDE SEQUENCE [LARGE SCALE GENOMIC DNA]</scope>
</reference>
<dbReference type="GO" id="GO:0008380">
    <property type="term" value="P:RNA splicing"/>
    <property type="evidence" value="ECO:0007669"/>
    <property type="project" value="UniProtKB-KW"/>
</dbReference>
<dbReference type="OrthoDB" id="10267305at2759"/>
<keyword evidence="3" id="KW-0507">mRNA processing</keyword>
<evidence type="ECO:0000256" key="5">
    <source>
        <dbReference type="ARBA" id="ARBA00023187"/>
    </source>
</evidence>
<keyword evidence="6" id="KW-0539">Nucleus</keyword>
<feature type="domain" description="CWF21" evidence="8">
    <location>
        <begin position="60"/>
        <end position="105"/>
    </location>
</feature>
<sequence>MYNGIGLQTARGSGTNGYVQANKFFVRPKTNKVVVDAGGKGFGENQGIAGVTRKPNKEILEHNRKRQIQLKLLLLEETLSEQGYTDAEIAEKLDQTRQTLEAIDSASGAVGSSAKVSETQTHEIAAQKEKQMEILKDALKIGVEDRHKREPDLHALDPGLNDDEDNKSRRHKLYEGKNKGKGKDETKHHKKKTKKEDPEDSTDCYSDTDSAEQVKKHKKSRKGHDETDSDGSDIGYKKRSKKSGRTEDSTDSDSSGGRIVRLKKKSKSKKDHKESDSDDSDIEYKRRSKKSTRKHGKSRRYSESEHSSRSSPESYHANGNGDQDNINRGRNELQCESRGSDRDFSRYGQDRRENMKDDEKQTRKHIRDNGEKLKEKPGRDHGKLGRGHEEEIRNIRREGDRELESSKRERYDDSRSTYEKDDFSRYEQDRRESVKDDERQSRTHKRDDGEKMKEKNKRDRGQLGREYQEDSDSKRHEEEKEYGSTKRARNDDLRPTGEKGLSRYGQDKQLNMKGDDRQSRKHKRDYDDEELGGDYEGESGRKRHEEDRRYESTKRARNDDLRSTGDKDLFRYGQDRKENMKDDDRKSRKQKRDNDEENRKGKIENVVDHGKHGREYGEDSGSTRRKDDRDYESSKRRKFDDSRSSGRRIYDDDRYDDDRRSKH</sequence>
<feature type="compositionally biased region" description="Basic and acidic residues" evidence="7">
    <location>
        <begin position="173"/>
        <end position="187"/>
    </location>
</feature>
<name>A0A484L511_9ASTE</name>
<dbReference type="PANTHER" id="PTHR36562">
    <property type="entry name" value="SERINE/ARGININE REPETITIVE MATRIX 2"/>
    <property type="match status" value="1"/>
</dbReference>
<accession>A0A484L511</accession>
<evidence type="ECO:0000256" key="1">
    <source>
        <dbReference type="ARBA" id="ARBA00004123"/>
    </source>
</evidence>
<comment type="similarity">
    <text evidence="2">Belongs to the CWC21 family.</text>
</comment>
<dbReference type="Proteomes" id="UP000595140">
    <property type="component" value="Unassembled WGS sequence"/>
</dbReference>
<keyword evidence="10" id="KW-1185">Reference proteome</keyword>
<feature type="compositionally biased region" description="Acidic residues" evidence="7">
    <location>
        <begin position="527"/>
        <end position="537"/>
    </location>
</feature>
<gene>
    <name evidence="9" type="ORF">CCAM_LOCUS13192</name>
</gene>
<protein>
    <recommendedName>
        <fullName evidence="8">CWF21 domain-containing protein</fullName>
    </recommendedName>
</protein>
<dbReference type="Pfam" id="PF08312">
    <property type="entry name" value="cwf21"/>
    <property type="match status" value="1"/>
</dbReference>
<proteinExistence type="inferred from homology"/>
<evidence type="ECO:0000256" key="7">
    <source>
        <dbReference type="SAM" id="MobiDB-lite"/>
    </source>
</evidence>
<evidence type="ECO:0000256" key="6">
    <source>
        <dbReference type="ARBA" id="ARBA00023242"/>
    </source>
</evidence>
<evidence type="ECO:0000313" key="9">
    <source>
        <dbReference type="EMBL" id="VFQ71416.1"/>
    </source>
</evidence>
<dbReference type="GO" id="GO:0005681">
    <property type="term" value="C:spliceosomal complex"/>
    <property type="evidence" value="ECO:0007669"/>
    <property type="project" value="UniProtKB-KW"/>
</dbReference>
<dbReference type="EMBL" id="OOIL02001013">
    <property type="protein sequence ID" value="VFQ71416.1"/>
    <property type="molecule type" value="Genomic_DNA"/>
</dbReference>
<feature type="compositionally biased region" description="Basic and acidic residues" evidence="7">
    <location>
        <begin position="325"/>
        <end position="501"/>
    </location>
</feature>
<feature type="compositionally biased region" description="Basic and acidic residues" evidence="7">
    <location>
        <begin position="538"/>
        <end position="663"/>
    </location>
</feature>
<evidence type="ECO:0000259" key="8">
    <source>
        <dbReference type="SMART" id="SM01115"/>
    </source>
</evidence>
<comment type="subcellular location">
    <subcellularLocation>
        <location evidence="1">Nucleus</location>
    </subcellularLocation>
</comment>
<dbReference type="InterPro" id="IPR051372">
    <property type="entry name" value="CWC21"/>
</dbReference>
<evidence type="ECO:0000256" key="2">
    <source>
        <dbReference type="ARBA" id="ARBA00005954"/>
    </source>
</evidence>
<organism evidence="9 10">
    <name type="scientific">Cuscuta campestris</name>
    <dbReference type="NCBI Taxonomy" id="132261"/>
    <lineage>
        <taxon>Eukaryota</taxon>
        <taxon>Viridiplantae</taxon>
        <taxon>Streptophyta</taxon>
        <taxon>Embryophyta</taxon>
        <taxon>Tracheophyta</taxon>
        <taxon>Spermatophyta</taxon>
        <taxon>Magnoliopsida</taxon>
        <taxon>eudicotyledons</taxon>
        <taxon>Gunneridae</taxon>
        <taxon>Pentapetalae</taxon>
        <taxon>asterids</taxon>
        <taxon>lamiids</taxon>
        <taxon>Solanales</taxon>
        <taxon>Convolvulaceae</taxon>
        <taxon>Cuscuteae</taxon>
        <taxon>Cuscuta</taxon>
        <taxon>Cuscuta subgen. Grammica</taxon>
        <taxon>Cuscuta sect. Cleistogrammica</taxon>
    </lineage>
</organism>
<keyword evidence="5" id="KW-0508">mRNA splicing</keyword>
<evidence type="ECO:0000313" key="10">
    <source>
        <dbReference type="Proteomes" id="UP000595140"/>
    </source>
</evidence>
<keyword evidence="4" id="KW-0747">Spliceosome</keyword>